<evidence type="ECO:0000313" key="3">
    <source>
        <dbReference type="Proteomes" id="UP001556367"/>
    </source>
</evidence>
<protein>
    <submittedName>
        <fullName evidence="2">Uncharacterized protein</fullName>
    </submittedName>
</protein>
<feature type="compositionally biased region" description="Basic and acidic residues" evidence="1">
    <location>
        <begin position="24"/>
        <end position="33"/>
    </location>
</feature>
<comment type="caution">
    <text evidence="2">The sequence shown here is derived from an EMBL/GenBank/DDBJ whole genome shotgun (WGS) entry which is preliminary data.</text>
</comment>
<dbReference type="Proteomes" id="UP001556367">
    <property type="component" value="Unassembled WGS sequence"/>
</dbReference>
<sequence length="273" mass="30082">MPTNSSDALEVSDLFSSLTSLESNELRDDDTHSSEAATGASTDHDEVTPSMTMHEYLISFKAQRVSQIFNTQPSSRPPRLVELAVNPTDRLEELVHFPSLVDHAHQIVGEQVFRDFTLSRQQLRDLESGPHALSLNNPSIRCEGDVQHNYRGIFAFSVALVLNIMDAAKNISVCEGTIVSKNQNIPSSQHATADLLFRPDMIPVEIKKPAALGLATLNTVFPTMSPWDQDPKIPGGIFHFVWPGPADTLSPNLHGILQGYCQLIENARTFGIL</sequence>
<dbReference type="EMBL" id="JASNQZ010000014">
    <property type="protein sequence ID" value="KAL0948583.1"/>
    <property type="molecule type" value="Genomic_DNA"/>
</dbReference>
<organism evidence="2 3">
    <name type="scientific">Hohenbuehelia grisea</name>
    <dbReference type="NCBI Taxonomy" id="104357"/>
    <lineage>
        <taxon>Eukaryota</taxon>
        <taxon>Fungi</taxon>
        <taxon>Dikarya</taxon>
        <taxon>Basidiomycota</taxon>
        <taxon>Agaricomycotina</taxon>
        <taxon>Agaricomycetes</taxon>
        <taxon>Agaricomycetidae</taxon>
        <taxon>Agaricales</taxon>
        <taxon>Pleurotineae</taxon>
        <taxon>Pleurotaceae</taxon>
        <taxon>Hohenbuehelia</taxon>
    </lineage>
</organism>
<evidence type="ECO:0000256" key="1">
    <source>
        <dbReference type="SAM" id="MobiDB-lite"/>
    </source>
</evidence>
<proteinExistence type="predicted"/>
<feature type="region of interest" description="Disordered" evidence="1">
    <location>
        <begin position="20"/>
        <end position="49"/>
    </location>
</feature>
<evidence type="ECO:0000313" key="2">
    <source>
        <dbReference type="EMBL" id="KAL0948583.1"/>
    </source>
</evidence>
<keyword evidence="3" id="KW-1185">Reference proteome</keyword>
<reference evidence="3" key="1">
    <citation type="submission" date="2024-06" db="EMBL/GenBank/DDBJ databases">
        <title>Multi-omics analyses provide insights into the biosynthesis of the anticancer antibiotic pleurotin in Hohenbuehelia grisea.</title>
        <authorList>
            <person name="Weaver J.A."/>
            <person name="Alberti F."/>
        </authorList>
    </citation>
    <scope>NUCLEOTIDE SEQUENCE [LARGE SCALE GENOMIC DNA]</scope>
    <source>
        <strain evidence="3">T-177</strain>
    </source>
</reference>
<name>A0ABR3IZD2_9AGAR</name>
<accession>A0ABR3IZD2</accession>
<gene>
    <name evidence="2" type="ORF">HGRIS_011142</name>
</gene>